<evidence type="ECO:0000313" key="2">
    <source>
        <dbReference type="EMBL" id="WAR24863.1"/>
    </source>
</evidence>
<organism evidence="2 3">
    <name type="scientific">Mya arenaria</name>
    <name type="common">Soft-shell clam</name>
    <dbReference type="NCBI Taxonomy" id="6604"/>
    <lineage>
        <taxon>Eukaryota</taxon>
        <taxon>Metazoa</taxon>
        <taxon>Spiralia</taxon>
        <taxon>Lophotrochozoa</taxon>
        <taxon>Mollusca</taxon>
        <taxon>Bivalvia</taxon>
        <taxon>Autobranchia</taxon>
        <taxon>Heteroconchia</taxon>
        <taxon>Euheterodonta</taxon>
        <taxon>Imparidentia</taxon>
        <taxon>Neoheterodontei</taxon>
        <taxon>Myida</taxon>
        <taxon>Myoidea</taxon>
        <taxon>Myidae</taxon>
        <taxon>Mya</taxon>
    </lineage>
</organism>
<feature type="transmembrane region" description="Helical" evidence="1">
    <location>
        <begin position="74"/>
        <end position="97"/>
    </location>
</feature>
<reference evidence="2" key="1">
    <citation type="submission" date="2022-11" db="EMBL/GenBank/DDBJ databases">
        <title>Centuries of genome instability and evolution in soft-shell clam transmissible cancer (bioRxiv).</title>
        <authorList>
            <person name="Hart S.F.M."/>
            <person name="Yonemitsu M.A."/>
            <person name="Giersch R.M."/>
            <person name="Beal B.F."/>
            <person name="Arriagada G."/>
            <person name="Davis B.W."/>
            <person name="Ostrander E.A."/>
            <person name="Goff S.P."/>
            <person name="Metzger M.J."/>
        </authorList>
    </citation>
    <scope>NUCLEOTIDE SEQUENCE</scope>
    <source>
        <strain evidence="2">MELC-2E11</strain>
        <tissue evidence="2">Siphon/mantle</tissue>
    </source>
</reference>
<dbReference type="EMBL" id="CP111024">
    <property type="protein sequence ID" value="WAR24863.1"/>
    <property type="molecule type" value="Genomic_DNA"/>
</dbReference>
<feature type="transmembrane region" description="Helical" evidence="1">
    <location>
        <begin position="103"/>
        <end position="126"/>
    </location>
</feature>
<protein>
    <submittedName>
        <fullName evidence="2">Uncharacterized protein</fullName>
    </submittedName>
</protein>
<keyword evidence="1" id="KW-0472">Membrane</keyword>
<accession>A0ABY7FVJ1</accession>
<feature type="transmembrane region" description="Helical" evidence="1">
    <location>
        <begin position="44"/>
        <end position="62"/>
    </location>
</feature>
<sequence>MPLFREQKQMTLVAMAAGVGAAEGASILYYMIVPWFLLPGQRSLYSSLACNLLLITLVNKLVRTYWSVRTWKDAIMLSTWLSLCYAAIHAPYVITWWNPMSYTYLAGPIAHTLLQLSAMTVALWYINTKR</sequence>
<keyword evidence="1" id="KW-0812">Transmembrane</keyword>
<proteinExistence type="predicted"/>
<feature type="transmembrane region" description="Helical" evidence="1">
    <location>
        <begin position="12"/>
        <end position="32"/>
    </location>
</feature>
<name>A0ABY7FVJ1_MYAAR</name>
<evidence type="ECO:0000256" key="1">
    <source>
        <dbReference type="SAM" id="Phobius"/>
    </source>
</evidence>
<evidence type="ECO:0000313" key="3">
    <source>
        <dbReference type="Proteomes" id="UP001164746"/>
    </source>
</evidence>
<dbReference type="Proteomes" id="UP001164746">
    <property type="component" value="Chromosome 13"/>
</dbReference>
<keyword evidence="1" id="KW-1133">Transmembrane helix</keyword>
<keyword evidence="3" id="KW-1185">Reference proteome</keyword>
<gene>
    <name evidence="2" type="ORF">MAR_038532</name>
</gene>